<evidence type="ECO:0000259" key="6">
    <source>
        <dbReference type="Pfam" id="PF06803"/>
    </source>
</evidence>
<keyword evidence="3 5" id="KW-1133">Transmembrane helix</keyword>
<evidence type="ECO:0000313" key="7">
    <source>
        <dbReference type="EMBL" id="REJ05375.1"/>
    </source>
</evidence>
<organism evidence="7 8">
    <name type="scientific">Halobacillus trueperi</name>
    <dbReference type="NCBI Taxonomy" id="156205"/>
    <lineage>
        <taxon>Bacteria</taxon>
        <taxon>Bacillati</taxon>
        <taxon>Bacillota</taxon>
        <taxon>Bacilli</taxon>
        <taxon>Bacillales</taxon>
        <taxon>Bacillaceae</taxon>
        <taxon>Halobacillus</taxon>
    </lineage>
</organism>
<dbReference type="PIRSF" id="PIRSF029962">
    <property type="entry name" value="UCP029962"/>
    <property type="match status" value="1"/>
</dbReference>
<comment type="caution">
    <text evidence="7">The sequence shown here is derived from an EMBL/GenBank/DDBJ whole genome shotgun (WGS) entry which is preliminary data.</text>
</comment>
<dbReference type="Proteomes" id="UP000256305">
    <property type="component" value="Unassembled WGS sequence"/>
</dbReference>
<dbReference type="InterPro" id="IPR016941">
    <property type="entry name" value="UCP029962"/>
</dbReference>
<dbReference type="InterPro" id="IPR010652">
    <property type="entry name" value="DUF1232"/>
</dbReference>
<protein>
    <submittedName>
        <fullName evidence="7">DUF1232 domain-containing protein</fullName>
    </submittedName>
</protein>
<feature type="domain" description="DUF1232" evidence="6">
    <location>
        <begin position="54"/>
        <end position="88"/>
    </location>
</feature>
<dbReference type="GO" id="GO:0012505">
    <property type="term" value="C:endomembrane system"/>
    <property type="evidence" value="ECO:0007669"/>
    <property type="project" value="UniProtKB-SubCell"/>
</dbReference>
<evidence type="ECO:0000256" key="3">
    <source>
        <dbReference type="ARBA" id="ARBA00022989"/>
    </source>
</evidence>
<comment type="subcellular location">
    <subcellularLocation>
        <location evidence="1">Endomembrane system</location>
        <topology evidence="1">Multi-pass membrane protein</topology>
    </subcellularLocation>
</comment>
<evidence type="ECO:0000256" key="5">
    <source>
        <dbReference type="SAM" id="Phobius"/>
    </source>
</evidence>
<proteinExistence type="predicted"/>
<gene>
    <name evidence="7" type="ORF">DYE48_20460</name>
</gene>
<dbReference type="Pfam" id="PF06803">
    <property type="entry name" value="DUF1232"/>
    <property type="match status" value="1"/>
</dbReference>
<dbReference type="AlphaFoldDB" id="A0A3E0IXE9"/>
<keyword evidence="4 5" id="KW-0472">Membrane</keyword>
<accession>A0A3E0IXE9</accession>
<evidence type="ECO:0000256" key="2">
    <source>
        <dbReference type="ARBA" id="ARBA00022692"/>
    </source>
</evidence>
<feature type="transmembrane region" description="Helical" evidence="5">
    <location>
        <begin position="51"/>
        <end position="68"/>
    </location>
</feature>
<sequence>MLASCRNKKGIIGRGGKAMIRLWRRIKFLFNVRKSVPFLVRFFKSKDVSAGKKWFSVVLLVAYLLFPWDVIPDFLVFFGLVDDLAVFTYIMQWMVKMAPADLQKEYRVYDE</sequence>
<name>A0A3E0IXE9_9BACI</name>
<evidence type="ECO:0000313" key="8">
    <source>
        <dbReference type="Proteomes" id="UP000256305"/>
    </source>
</evidence>
<evidence type="ECO:0000256" key="1">
    <source>
        <dbReference type="ARBA" id="ARBA00004127"/>
    </source>
</evidence>
<keyword evidence="2 5" id="KW-0812">Transmembrane</keyword>
<reference evidence="7 8" key="1">
    <citation type="submission" date="2018-08" db="EMBL/GenBank/DDBJ databases">
        <title>Genome sequence of Halobacillus trueperi KCTC 3686.</title>
        <authorList>
            <person name="Cho K.H."/>
            <person name="Kwak M.-J."/>
            <person name="Kim B.-Y."/>
            <person name="Chun J."/>
        </authorList>
    </citation>
    <scope>NUCLEOTIDE SEQUENCE [LARGE SCALE GENOMIC DNA]</scope>
    <source>
        <strain evidence="7 8">KCTC 3686</strain>
    </source>
</reference>
<evidence type="ECO:0000256" key="4">
    <source>
        <dbReference type="ARBA" id="ARBA00023136"/>
    </source>
</evidence>
<keyword evidence="8" id="KW-1185">Reference proteome</keyword>
<dbReference type="EMBL" id="QUAE01000038">
    <property type="protein sequence ID" value="REJ05375.1"/>
    <property type="molecule type" value="Genomic_DNA"/>
</dbReference>